<keyword evidence="5 6" id="KW-0472">Membrane</keyword>
<evidence type="ECO:0000313" key="7">
    <source>
        <dbReference type="EMBL" id="VEU62809.1"/>
    </source>
</evidence>
<organism evidence="7 8">
    <name type="scientific">Mycoplasmopsis bovirhinis</name>
    <dbReference type="NCBI Taxonomy" id="29553"/>
    <lineage>
        <taxon>Bacteria</taxon>
        <taxon>Bacillati</taxon>
        <taxon>Mycoplasmatota</taxon>
        <taxon>Mycoplasmoidales</taxon>
        <taxon>Metamycoplasmataceae</taxon>
        <taxon>Mycoplasmopsis</taxon>
    </lineage>
</organism>
<dbReference type="Gene3D" id="1.20.1440.20">
    <property type="entry name" value="LemA-like domain"/>
    <property type="match status" value="1"/>
</dbReference>
<comment type="subcellular location">
    <subcellularLocation>
        <location evidence="1">Membrane</location>
        <topology evidence="1">Single-pass membrane protein</topology>
    </subcellularLocation>
</comment>
<accession>A0A449ACR0</accession>
<keyword evidence="4 6" id="KW-1133">Transmembrane helix</keyword>
<keyword evidence="8" id="KW-1185">Reference proteome</keyword>
<feature type="transmembrane region" description="Helical" evidence="6">
    <location>
        <begin position="36"/>
        <end position="56"/>
    </location>
</feature>
<evidence type="ECO:0000256" key="2">
    <source>
        <dbReference type="ARBA" id="ARBA00008854"/>
    </source>
</evidence>
<dbReference type="SUPFAM" id="SSF140478">
    <property type="entry name" value="LemA-like"/>
    <property type="match status" value="1"/>
</dbReference>
<protein>
    <submittedName>
        <fullName evidence="7">LemA family</fullName>
    </submittedName>
</protein>
<dbReference type="InterPro" id="IPR007156">
    <property type="entry name" value="MamQ_LemA"/>
</dbReference>
<keyword evidence="3 6" id="KW-0812">Transmembrane</keyword>
<gene>
    <name evidence="7" type="ORF">NCTC10118_00144</name>
</gene>
<dbReference type="Proteomes" id="UP000289952">
    <property type="component" value="Chromosome"/>
</dbReference>
<evidence type="ECO:0000313" key="8">
    <source>
        <dbReference type="Proteomes" id="UP000289952"/>
    </source>
</evidence>
<dbReference type="PANTHER" id="PTHR34478">
    <property type="entry name" value="PROTEIN LEMA"/>
    <property type="match status" value="1"/>
</dbReference>
<dbReference type="InterPro" id="IPR023353">
    <property type="entry name" value="LemA-like_dom_sf"/>
</dbReference>
<evidence type="ECO:0000256" key="1">
    <source>
        <dbReference type="ARBA" id="ARBA00004167"/>
    </source>
</evidence>
<dbReference type="PANTHER" id="PTHR34478:SF1">
    <property type="entry name" value="PROTEIN LEMA"/>
    <property type="match status" value="1"/>
</dbReference>
<comment type="similarity">
    <text evidence="2">Belongs to the LemA family.</text>
</comment>
<sequence>MNNSMANLYNNRENKNSEGFNPYVDNTELSAKSSTAATIIFWIVGLIIFSGIYFLVKRNSYLRQQNHINEAASTIDVQLAKRSDTLVKLFDVVQSHKQFEKDTFSEIARLRTFRSSTNLTSSQRSELEGLNSSLFGRLMAVSENYPELKASQSYKELTEQIIYLEREIAAARRLYNSSVTQFNSSIFTWPGSVIAAALKLSTFALFAASSRQREDVSMKGL</sequence>
<evidence type="ECO:0000256" key="3">
    <source>
        <dbReference type="ARBA" id="ARBA00022692"/>
    </source>
</evidence>
<evidence type="ECO:0000256" key="6">
    <source>
        <dbReference type="SAM" id="Phobius"/>
    </source>
</evidence>
<evidence type="ECO:0000256" key="5">
    <source>
        <dbReference type="ARBA" id="ARBA00023136"/>
    </source>
</evidence>
<dbReference type="Pfam" id="PF04011">
    <property type="entry name" value="LemA"/>
    <property type="match status" value="1"/>
</dbReference>
<reference evidence="7 8" key="1">
    <citation type="submission" date="2019-01" db="EMBL/GenBank/DDBJ databases">
        <authorList>
            <consortium name="Pathogen Informatics"/>
        </authorList>
    </citation>
    <scope>NUCLEOTIDE SEQUENCE [LARGE SCALE GENOMIC DNA]</scope>
    <source>
        <strain evidence="7 8">NCTC10118</strain>
    </source>
</reference>
<dbReference type="EMBL" id="LR214972">
    <property type="protein sequence ID" value="VEU62809.1"/>
    <property type="molecule type" value="Genomic_DNA"/>
</dbReference>
<dbReference type="GO" id="GO:0016020">
    <property type="term" value="C:membrane"/>
    <property type="evidence" value="ECO:0007669"/>
    <property type="project" value="UniProtKB-SubCell"/>
</dbReference>
<proteinExistence type="inferred from homology"/>
<dbReference type="AlphaFoldDB" id="A0A449ACR0"/>
<evidence type="ECO:0000256" key="4">
    <source>
        <dbReference type="ARBA" id="ARBA00022989"/>
    </source>
</evidence>
<name>A0A449ACR0_9BACT</name>